<keyword evidence="2" id="KW-1185">Reference proteome</keyword>
<proteinExistence type="predicted"/>
<evidence type="ECO:0000313" key="1">
    <source>
        <dbReference type="EMBL" id="ANP35807.1"/>
    </source>
</evidence>
<organism evidence="1 2">
    <name type="scientific">Phaeobacter gallaeciensis</name>
    <dbReference type="NCBI Taxonomy" id="60890"/>
    <lineage>
        <taxon>Bacteria</taxon>
        <taxon>Pseudomonadati</taxon>
        <taxon>Pseudomonadota</taxon>
        <taxon>Alphaproteobacteria</taxon>
        <taxon>Rhodobacterales</taxon>
        <taxon>Roseobacteraceae</taxon>
        <taxon>Phaeobacter</taxon>
    </lineage>
</organism>
<sequence>MIPIYTAEDIHPHMSVADLIPSAKQAFRALSEGTATAPVQVLYPSPGADIHVKSATLAGCRIFTVKMAGWSQDLANIGAPPSSGMIAVFDSQTCRPVAILQDDHLISDYRTAAAGAVVADLLVADRAQHAVVIGTGTQARLQVEALLLVRPVTSVQVWGRVRAKAQALVDKLQAQFAGVQFEVADDLEQAVRSSDVILTATGAKKPLIHADWLSPGQHITSVGSDDETKCEIDPVALSQAQVFVDARASGLAFGAPHRAIRSGLMAATDLTEVGAALEAGISENPERTSIACLSGLGVQDLTAVNAIWPKLLHKAPLPPQGAPISP</sequence>
<dbReference type="InterPro" id="IPR003462">
    <property type="entry name" value="ODC_Mu_crystall"/>
</dbReference>
<gene>
    <name evidence="1" type="ORF">JL2886_00883</name>
</gene>
<dbReference type="GO" id="GO:0005737">
    <property type="term" value="C:cytoplasm"/>
    <property type="evidence" value="ECO:0007669"/>
    <property type="project" value="TreeGrafter"/>
</dbReference>
<dbReference type="RefSeq" id="WP_065270881.1">
    <property type="nucleotide sequence ID" value="NZ_CP015124.1"/>
</dbReference>
<dbReference type="Pfam" id="PF02423">
    <property type="entry name" value="OCD_Mu_crystall"/>
    <property type="match status" value="1"/>
</dbReference>
<accession>A0A1B0ZNS5</accession>
<dbReference type="InterPro" id="IPR036291">
    <property type="entry name" value="NAD(P)-bd_dom_sf"/>
</dbReference>
<dbReference type="PANTHER" id="PTHR13812">
    <property type="entry name" value="KETIMINE REDUCTASE MU-CRYSTALLIN"/>
    <property type="match status" value="1"/>
</dbReference>
<dbReference type="PANTHER" id="PTHR13812:SF19">
    <property type="entry name" value="KETIMINE REDUCTASE MU-CRYSTALLIN"/>
    <property type="match status" value="1"/>
</dbReference>
<dbReference type="PIRSF" id="PIRSF001439">
    <property type="entry name" value="CryM"/>
    <property type="match status" value="1"/>
</dbReference>
<evidence type="ECO:0000313" key="2">
    <source>
        <dbReference type="Proteomes" id="UP000092565"/>
    </source>
</evidence>
<dbReference type="Gene3D" id="3.30.1780.10">
    <property type="entry name" value="ornithine cyclodeaminase, domain 1"/>
    <property type="match status" value="1"/>
</dbReference>
<name>A0A1B0ZNS5_9RHOB</name>
<dbReference type="InterPro" id="IPR023401">
    <property type="entry name" value="ODC_N"/>
</dbReference>
<dbReference type="AlphaFoldDB" id="A0A1B0ZNS5"/>
<dbReference type="OrthoDB" id="9809203at2"/>
<reference evidence="1 2" key="1">
    <citation type="submission" date="2016-04" db="EMBL/GenBank/DDBJ databases">
        <authorList>
            <person name="Evans L.H."/>
            <person name="Alamgir A."/>
            <person name="Owens N."/>
            <person name="Weber N.D."/>
            <person name="Virtaneva K."/>
            <person name="Barbian K."/>
            <person name="Babar A."/>
            <person name="Rosenke K."/>
        </authorList>
    </citation>
    <scope>NUCLEOTIDE SEQUENCE [LARGE SCALE GENOMIC DNA]</scope>
    <source>
        <strain evidence="1 2">JL2886</strain>
    </source>
</reference>
<dbReference type="EMBL" id="CP015124">
    <property type="protein sequence ID" value="ANP35807.1"/>
    <property type="molecule type" value="Genomic_DNA"/>
</dbReference>
<dbReference type="SUPFAM" id="SSF51735">
    <property type="entry name" value="NAD(P)-binding Rossmann-fold domains"/>
    <property type="match status" value="1"/>
</dbReference>
<dbReference type="PATRIC" id="fig|60890.4.peg.863"/>
<dbReference type="Gene3D" id="3.40.50.720">
    <property type="entry name" value="NAD(P)-binding Rossmann-like Domain"/>
    <property type="match status" value="1"/>
</dbReference>
<dbReference type="Proteomes" id="UP000092565">
    <property type="component" value="Chromosome"/>
</dbReference>
<protein>
    <recommendedName>
        <fullName evidence="3">Ornithine cyclodeaminase family protein</fullName>
    </recommendedName>
</protein>
<evidence type="ECO:0008006" key="3">
    <source>
        <dbReference type="Google" id="ProtNLM"/>
    </source>
</evidence>